<dbReference type="Pfam" id="PF17820">
    <property type="entry name" value="PDZ_6"/>
    <property type="match status" value="1"/>
</dbReference>
<evidence type="ECO:0000256" key="2">
    <source>
        <dbReference type="ARBA" id="ARBA00004141"/>
    </source>
</evidence>
<evidence type="ECO:0000259" key="12">
    <source>
        <dbReference type="PROSITE" id="PS50106"/>
    </source>
</evidence>
<evidence type="ECO:0000256" key="11">
    <source>
        <dbReference type="SAM" id="Phobius"/>
    </source>
</evidence>
<evidence type="ECO:0000256" key="4">
    <source>
        <dbReference type="ARBA" id="ARBA00022670"/>
    </source>
</evidence>
<sequence>MLDNIGSIAVSLASFAAVLGLVVFVHEYGHFQVARWFKVKVDSFSIGFGPEVVAWTSKAGIRWRIAALPLGGYVKFTGDKDAASQPDPDQPKADKSSGLFYAQPVGVRAAVTAAGPAFNFAFAIAVFAVFFAIFGETVQRPLITGILPGGAAQEAGLRAGDEVVAVNGRRIDDFAELQTAIMVSGGKEMQLVLKRDGAEIPVSVTPKIVARETPFGDKETQGLMGIETRTTPDTIEHRTYNPIEAVVRGGEQTVAIINTQINFITALVRGGMSAGHLNGPLGIYQIAGKVTENSVDNAGPNANAAEIAESVGIGLVRLAAVLSIAVGFMNLLPLPVLDGGHLVFYAAEAIRGKPIPEKIQAVSFQVGLVCILSLFVFATVQDLERAGLFNLLKGFVAAG</sequence>
<dbReference type="OrthoDB" id="9782003at2"/>
<dbReference type="Proteomes" id="UP000245086">
    <property type="component" value="Unassembled WGS sequence"/>
</dbReference>
<dbReference type="InterPro" id="IPR036034">
    <property type="entry name" value="PDZ_sf"/>
</dbReference>
<keyword evidence="4 13" id="KW-0645">Protease</keyword>
<dbReference type="PROSITE" id="PS50106">
    <property type="entry name" value="PDZ"/>
    <property type="match status" value="1"/>
</dbReference>
<dbReference type="SMART" id="SM00228">
    <property type="entry name" value="PDZ"/>
    <property type="match status" value="1"/>
</dbReference>
<evidence type="ECO:0000256" key="10">
    <source>
        <dbReference type="ARBA" id="ARBA00023136"/>
    </source>
</evidence>
<dbReference type="InterPro" id="IPR001478">
    <property type="entry name" value="PDZ"/>
</dbReference>
<organism evidence="13 14">
    <name type="scientific">Candidatus Phycosocius bacilliformis</name>
    <dbReference type="NCBI Taxonomy" id="1445552"/>
    <lineage>
        <taxon>Bacteria</taxon>
        <taxon>Pseudomonadati</taxon>
        <taxon>Pseudomonadota</taxon>
        <taxon>Alphaproteobacteria</taxon>
        <taxon>Caulobacterales</taxon>
        <taxon>Caulobacterales incertae sedis</taxon>
        <taxon>Candidatus Phycosocius</taxon>
    </lineage>
</organism>
<dbReference type="RefSeq" id="WP_108986251.1">
    <property type="nucleotide sequence ID" value="NZ_BFBR01000013.1"/>
</dbReference>
<dbReference type="PANTHER" id="PTHR42837">
    <property type="entry name" value="REGULATOR OF SIGMA-E PROTEASE RSEP"/>
    <property type="match status" value="1"/>
</dbReference>
<evidence type="ECO:0000256" key="5">
    <source>
        <dbReference type="ARBA" id="ARBA00022692"/>
    </source>
</evidence>
<feature type="domain" description="PDZ" evidence="12">
    <location>
        <begin position="134"/>
        <end position="197"/>
    </location>
</feature>
<dbReference type="Gene3D" id="2.30.42.10">
    <property type="match status" value="1"/>
</dbReference>
<evidence type="ECO:0000256" key="7">
    <source>
        <dbReference type="ARBA" id="ARBA00022833"/>
    </source>
</evidence>
<dbReference type="InterPro" id="IPR008915">
    <property type="entry name" value="Peptidase_M50"/>
</dbReference>
<reference evidence="13 14" key="1">
    <citation type="journal article" date="2018" name="Genome Announc.">
        <title>Draft Genome Sequence of "Candidatus Phycosocius bacilliformis," an Alphaproteobacterial Ectosymbiont of the Hydrocarbon-Producing Green Alga Botryococcus braunii.</title>
        <authorList>
            <person name="Tanabe Y."/>
            <person name="Yamaguchi H."/>
            <person name="Watanabe M.M."/>
        </authorList>
    </citation>
    <scope>NUCLEOTIDE SEQUENCE [LARGE SCALE GENOMIC DNA]</scope>
    <source>
        <strain evidence="13 14">BOTRYCO-2</strain>
    </source>
</reference>
<evidence type="ECO:0000256" key="6">
    <source>
        <dbReference type="ARBA" id="ARBA00022801"/>
    </source>
</evidence>
<dbReference type="InterPro" id="IPR004387">
    <property type="entry name" value="Pept_M50_Zn"/>
</dbReference>
<evidence type="ECO:0000256" key="1">
    <source>
        <dbReference type="ARBA" id="ARBA00001947"/>
    </source>
</evidence>
<keyword evidence="14" id="KW-1185">Reference proteome</keyword>
<keyword evidence="7" id="KW-0862">Zinc</keyword>
<dbReference type="PANTHER" id="PTHR42837:SF2">
    <property type="entry name" value="MEMBRANE METALLOPROTEASE ARASP2, CHLOROPLASTIC-RELATED"/>
    <property type="match status" value="1"/>
</dbReference>
<evidence type="ECO:0000256" key="3">
    <source>
        <dbReference type="ARBA" id="ARBA00007931"/>
    </source>
</evidence>
<keyword evidence="6" id="KW-0378">Hydrolase</keyword>
<dbReference type="Pfam" id="PF02163">
    <property type="entry name" value="Peptidase_M50"/>
    <property type="match status" value="1"/>
</dbReference>
<comment type="caution">
    <text evidence="13">The sequence shown here is derived from an EMBL/GenBank/DDBJ whole genome shotgun (WGS) entry which is preliminary data.</text>
</comment>
<proteinExistence type="inferred from homology"/>
<keyword evidence="9 13" id="KW-0482">Metalloprotease</keyword>
<dbReference type="GO" id="GO:0016020">
    <property type="term" value="C:membrane"/>
    <property type="evidence" value="ECO:0007669"/>
    <property type="project" value="UniProtKB-SubCell"/>
</dbReference>
<dbReference type="CDD" id="cd23081">
    <property type="entry name" value="cpPDZ_EcRseP-like"/>
    <property type="match status" value="1"/>
</dbReference>
<comment type="cofactor">
    <cofactor evidence="1">
        <name>Zn(2+)</name>
        <dbReference type="ChEBI" id="CHEBI:29105"/>
    </cofactor>
</comment>
<keyword evidence="5 11" id="KW-0812">Transmembrane</keyword>
<feature type="transmembrane region" description="Helical" evidence="11">
    <location>
        <begin position="6"/>
        <end position="25"/>
    </location>
</feature>
<feature type="transmembrane region" description="Helical" evidence="11">
    <location>
        <begin position="117"/>
        <end position="135"/>
    </location>
</feature>
<dbReference type="EMBL" id="BFBR01000013">
    <property type="protein sequence ID" value="GBF59359.1"/>
    <property type="molecule type" value="Genomic_DNA"/>
</dbReference>
<protein>
    <submittedName>
        <fullName evidence="13">Metalloprotease MmpA</fullName>
    </submittedName>
</protein>
<comment type="similarity">
    <text evidence="3">Belongs to the peptidase M50B family.</text>
</comment>
<dbReference type="GO" id="GO:0006508">
    <property type="term" value="P:proteolysis"/>
    <property type="evidence" value="ECO:0007669"/>
    <property type="project" value="UniProtKB-KW"/>
</dbReference>
<dbReference type="SUPFAM" id="SSF50156">
    <property type="entry name" value="PDZ domain-like"/>
    <property type="match status" value="1"/>
</dbReference>
<dbReference type="AlphaFoldDB" id="A0A2P2EE70"/>
<name>A0A2P2EE70_9PROT</name>
<dbReference type="GO" id="GO:0004222">
    <property type="term" value="F:metalloendopeptidase activity"/>
    <property type="evidence" value="ECO:0007669"/>
    <property type="project" value="InterPro"/>
</dbReference>
<evidence type="ECO:0000313" key="14">
    <source>
        <dbReference type="Proteomes" id="UP000245086"/>
    </source>
</evidence>
<feature type="transmembrane region" description="Helical" evidence="11">
    <location>
        <begin position="318"/>
        <end position="347"/>
    </location>
</feature>
<comment type="subcellular location">
    <subcellularLocation>
        <location evidence="2">Membrane</location>
        <topology evidence="2">Multi-pass membrane protein</topology>
    </subcellularLocation>
</comment>
<evidence type="ECO:0000256" key="8">
    <source>
        <dbReference type="ARBA" id="ARBA00022989"/>
    </source>
</evidence>
<keyword evidence="8 11" id="KW-1133">Transmembrane helix</keyword>
<dbReference type="CDD" id="cd06163">
    <property type="entry name" value="S2P-M50_PDZ_RseP-like"/>
    <property type="match status" value="1"/>
</dbReference>
<evidence type="ECO:0000256" key="9">
    <source>
        <dbReference type="ARBA" id="ARBA00023049"/>
    </source>
</evidence>
<dbReference type="InterPro" id="IPR041489">
    <property type="entry name" value="PDZ_6"/>
</dbReference>
<evidence type="ECO:0000313" key="13">
    <source>
        <dbReference type="EMBL" id="GBF59359.1"/>
    </source>
</evidence>
<feature type="transmembrane region" description="Helical" evidence="11">
    <location>
        <begin position="359"/>
        <end position="380"/>
    </location>
</feature>
<gene>
    <name evidence="13" type="primary">mmpA</name>
    <name evidence="13" type="ORF">PbB2_03055</name>
</gene>
<keyword evidence="10 11" id="KW-0472">Membrane</keyword>
<accession>A0A2P2EE70</accession>